<dbReference type="Pfam" id="PF11947">
    <property type="entry name" value="DUF3464"/>
    <property type="match status" value="1"/>
</dbReference>
<evidence type="ECO:0008006" key="4">
    <source>
        <dbReference type="Google" id="ProtNLM"/>
    </source>
</evidence>
<evidence type="ECO:0000256" key="1">
    <source>
        <dbReference type="SAM" id="MobiDB-lite"/>
    </source>
</evidence>
<keyword evidence="2" id="KW-1133">Transmembrane helix</keyword>
<feature type="transmembrane region" description="Helical" evidence="2">
    <location>
        <begin position="152"/>
        <end position="174"/>
    </location>
</feature>
<sequence length="207" mass="22650">MTGKSTASLQGVMSRTATLSVPRRKATLLFVPGSRGAAAELRPARTAVVTRAQKQPKVNKRGKVSTRPGPPSRKELAKRAEEMKNLYGDTEEAEGGQQEEEEDEIIETPTEITDNMLQRIIIFSGLPVFTGFLMFPMFYYLKVAQGIDLPTWVVYIATGLAFGGGLAGISYGVLSASWDPRRKGSALGLTEFQANLPILMDSLKRRN</sequence>
<gene>
    <name evidence="3" type="ORF">TCHU04912_LOCUS3000</name>
</gene>
<proteinExistence type="predicted"/>
<feature type="region of interest" description="Disordered" evidence="1">
    <location>
        <begin position="40"/>
        <end position="78"/>
    </location>
</feature>
<dbReference type="InterPro" id="IPR021855">
    <property type="entry name" value="PAM68-like"/>
</dbReference>
<evidence type="ECO:0000256" key="2">
    <source>
        <dbReference type="SAM" id="Phobius"/>
    </source>
</evidence>
<dbReference type="EMBL" id="HBGG01006193">
    <property type="protein sequence ID" value="CAD9200767.1"/>
    <property type="molecule type" value="Transcribed_RNA"/>
</dbReference>
<evidence type="ECO:0000313" key="3">
    <source>
        <dbReference type="EMBL" id="CAD9200767.1"/>
    </source>
</evidence>
<reference evidence="3" key="1">
    <citation type="submission" date="2021-01" db="EMBL/GenBank/DDBJ databases">
        <authorList>
            <person name="Corre E."/>
            <person name="Pelletier E."/>
            <person name="Niang G."/>
            <person name="Scheremetjew M."/>
            <person name="Finn R."/>
            <person name="Kale V."/>
            <person name="Holt S."/>
            <person name="Cochrane G."/>
            <person name="Meng A."/>
            <person name="Brown T."/>
            <person name="Cohen L."/>
        </authorList>
    </citation>
    <scope>NUCLEOTIDE SEQUENCE</scope>
    <source>
        <strain evidence="3">PLY429</strain>
    </source>
</reference>
<feature type="transmembrane region" description="Helical" evidence="2">
    <location>
        <begin position="120"/>
        <end position="140"/>
    </location>
</feature>
<dbReference type="PANTHER" id="PTHR34575">
    <property type="entry name" value="PROTEIN PAM68, CHLOROPLASTIC"/>
    <property type="match status" value="1"/>
</dbReference>
<accession>A0A7S1X0D6</accession>
<dbReference type="PANTHER" id="PTHR34575:SF1">
    <property type="entry name" value="PROTEIN PAM68, CHLOROPLASTIC"/>
    <property type="match status" value="1"/>
</dbReference>
<protein>
    <recommendedName>
        <fullName evidence="4">Protein PAM68, chloroplastic</fullName>
    </recommendedName>
</protein>
<keyword evidence="2" id="KW-0472">Membrane</keyword>
<keyword evidence="2" id="KW-0812">Transmembrane</keyword>
<name>A0A7S1X0D6_9CHLO</name>
<dbReference type="AlphaFoldDB" id="A0A7S1X0D6"/>
<organism evidence="3">
    <name type="scientific">Tetraselmis chuii</name>
    <dbReference type="NCBI Taxonomy" id="63592"/>
    <lineage>
        <taxon>Eukaryota</taxon>
        <taxon>Viridiplantae</taxon>
        <taxon>Chlorophyta</taxon>
        <taxon>core chlorophytes</taxon>
        <taxon>Chlorodendrophyceae</taxon>
        <taxon>Chlorodendrales</taxon>
        <taxon>Chlorodendraceae</taxon>
        <taxon>Tetraselmis</taxon>
    </lineage>
</organism>